<accession>A0A9W9F3G0</accession>
<feature type="domain" description="AB hydrolase-1" evidence="1">
    <location>
        <begin position="8"/>
        <end position="259"/>
    </location>
</feature>
<dbReference type="PANTHER" id="PTHR37017">
    <property type="entry name" value="AB HYDROLASE-1 DOMAIN-CONTAINING PROTEIN-RELATED"/>
    <property type="match status" value="1"/>
</dbReference>
<dbReference type="PANTHER" id="PTHR37017:SF11">
    <property type="entry name" value="ESTERASE_LIPASE_THIOESTERASE DOMAIN-CONTAINING PROTEIN"/>
    <property type="match status" value="1"/>
</dbReference>
<dbReference type="InterPro" id="IPR029058">
    <property type="entry name" value="AB_hydrolase_fold"/>
</dbReference>
<protein>
    <recommendedName>
        <fullName evidence="1">AB hydrolase-1 domain-containing protein</fullName>
    </recommendedName>
</protein>
<dbReference type="GO" id="GO:0072330">
    <property type="term" value="P:monocarboxylic acid biosynthetic process"/>
    <property type="evidence" value="ECO:0007669"/>
    <property type="project" value="UniProtKB-ARBA"/>
</dbReference>
<organism evidence="2 3">
    <name type="scientific">Penicillium angulare</name>
    <dbReference type="NCBI Taxonomy" id="116970"/>
    <lineage>
        <taxon>Eukaryota</taxon>
        <taxon>Fungi</taxon>
        <taxon>Dikarya</taxon>
        <taxon>Ascomycota</taxon>
        <taxon>Pezizomycotina</taxon>
        <taxon>Eurotiomycetes</taxon>
        <taxon>Eurotiomycetidae</taxon>
        <taxon>Eurotiales</taxon>
        <taxon>Aspergillaceae</taxon>
        <taxon>Penicillium</taxon>
    </lineage>
</organism>
<dbReference type="Gene3D" id="3.40.50.1820">
    <property type="entry name" value="alpha/beta hydrolase"/>
    <property type="match status" value="1"/>
</dbReference>
<dbReference type="GO" id="GO:0017000">
    <property type="term" value="P:antibiotic biosynthetic process"/>
    <property type="evidence" value="ECO:0007669"/>
    <property type="project" value="UniProtKB-ARBA"/>
</dbReference>
<evidence type="ECO:0000313" key="2">
    <source>
        <dbReference type="EMBL" id="KAJ5092767.1"/>
    </source>
</evidence>
<comment type="caution">
    <text evidence="2">The sequence shown here is derived from an EMBL/GenBank/DDBJ whole genome shotgun (WGS) entry which is preliminary data.</text>
</comment>
<gene>
    <name evidence="2" type="ORF">N7456_008628</name>
</gene>
<name>A0A9W9F3G0_9EURO</name>
<dbReference type="InterPro" id="IPR000073">
    <property type="entry name" value="AB_hydrolase_1"/>
</dbReference>
<reference evidence="2" key="2">
    <citation type="journal article" date="2023" name="IMA Fungus">
        <title>Comparative genomic study of the Penicillium genus elucidates a diverse pangenome and 15 lateral gene transfer events.</title>
        <authorList>
            <person name="Petersen C."/>
            <person name="Sorensen T."/>
            <person name="Nielsen M.R."/>
            <person name="Sondergaard T.E."/>
            <person name="Sorensen J.L."/>
            <person name="Fitzpatrick D.A."/>
            <person name="Frisvad J.C."/>
            <person name="Nielsen K.L."/>
        </authorList>
    </citation>
    <scope>NUCLEOTIDE SEQUENCE</scope>
    <source>
        <strain evidence="2">IBT 30069</strain>
    </source>
</reference>
<dbReference type="EMBL" id="JAPQKH010000006">
    <property type="protein sequence ID" value="KAJ5092767.1"/>
    <property type="molecule type" value="Genomic_DNA"/>
</dbReference>
<dbReference type="Pfam" id="PF12697">
    <property type="entry name" value="Abhydrolase_6"/>
    <property type="match status" value="1"/>
</dbReference>
<dbReference type="InterPro" id="IPR052897">
    <property type="entry name" value="Sec-Metab_Biosynth_Hydrolase"/>
</dbReference>
<dbReference type="SUPFAM" id="SSF53474">
    <property type="entry name" value="alpha/beta-Hydrolases"/>
    <property type="match status" value="1"/>
</dbReference>
<evidence type="ECO:0000259" key="1">
    <source>
        <dbReference type="Pfam" id="PF12697"/>
    </source>
</evidence>
<dbReference type="AlphaFoldDB" id="A0A9W9F3G0"/>
<sequence length="280" mass="30366">MSSSKFAVVICHGSYHTPVPYQGLIEALEAHGIETHCPQRPTCDLNNLNIGDPENPDFNRPPPENGYPLASEDAAIVGNVIDELISENKLVLLVAHSSGGWVACEAAISARQAPVRKTQGQSGGVIGIFFVGAFIIPLGESIDSFIQPKEGPTVTPIWLQLYKYGHEGVGTITDPVKYLFNDLEPIEAEKWAATLSAAPIPRSPLTHDPYSGLPCAYLVLENDLTLPKEYQEGMIAAHNAVNKRQISTLRCHASHSPHVSWTVGLRDEIEKFGAQTLAEV</sequence>
<dbReference type="Proteomes" id="UP001149165">
    <property type="component" value="Unassembled WGS sequence"/>
</dbReference>
<evidence type="ECO:0000313" key="3">
    <source>
        <dbReference type="Proteomes" id="UP001149165"/>
    </source>
</evidence>
<dbReference type="OrthoDB" id="1263307at2759"/>
<reference evidence="2" key="1">
    <citation type="submission" date="2022-11" db="EMBL/GenBank/DDBJ databases">
        <authorList>
            <person name="Petersen C."/>
        </authorList>
    </citation>
    <scope>NUCLEOTIDE SEQUENCE</scope>
    <source>
        <strain evidence="2">IBT 30069</strain>
    </source>
</reference>
<proteinExistence type="predicted"/>
<keyword evidence="3" id="KW-1185">Reference proteome</keyword>